<proteinExistence type="predicted"/>
<dbReference type="SUPFAM" id="SSF55729">
    <property type="entry name" value="Acyl-CoA N-acyltransferases (Nat)"/>
    <property type="match status" value="1"/>
</dbReference>
<keyword evidence="3" id="KW-1185">Reference proteome</keyword>
<dbReference type="Proteomes" id="UP000323410">
    <property type="component" value="Unassembled WGS sequence"/>
</dbReference>
<gene>
    <name evidence="2" type="ORF">FQ377_14090</name>
</gene>
<dbReference type="InterPro" id="IPR051908">
    <property type="entry name" value="Ribosomal_N-acetyltransferase"/>
</dbReference>
<protein>
    <submittedName>
        <fullName evidence="2">GNAT family N-acetyltransferase</fullName>
    </submittedName>
</protein>
<dbReference type="Gene3D" id="3.40.630.30">
    <property type="match status" value="1"/>
</dbReference>
<dbReference type="GO" id="GO:1990189">
    <property type="term" value="F:protein N-terminal-serine acetyltransferase activity"/>
    <property type="evidence" value="ECO:0007669"/>
    <property type="project" value="TreeGrafter"/>
</dbReference>
<name>A0A5D0XIM8_9MICC</name>
<dbReference type="RefSeq" id="WP_148601821.1">
    <property type="nucleotide sequence ID" value="NZ_VSLD01000013.1"/>
</dbReference>
<feature type="domain" description="N-acetyltransferase" evidence="1">
    <location>
        <begin position="34"/>
        <end position="176"/>
    </location>
</feature>
<dbReference type="GO" id="GO:0008999">
    <property type="term" value="F:protein-N-terminal-alanine acetyltransferase activity"/>
    <property type="evidence" value="ECO:0007669"/>
    <property type="project" value="TreeGrafter"/>
</dbReference>
<evidence type="ECO:0000313" key="2">
    <source>
        <dbReference type="EMBL" id="TYC96315.1"/>
    </source>
</evidence>
<reference evidence="2 3" key="1">
    <citation type="submission" date="2019-08" db="EMBL/GenBank/DDBJ databases">
        <title>Genone of Arthrobacter echini P9.</title>
        <authorList>
            <person name="Bowman J.P."/>
        </authorList>
    </citation>
    <scope>NUCLEOTIDE SEQUENCE [LARGE SCALE GENOMIC DNA]</scope>
    <source>
        <strain evidence="2 3">P9</strain>
    </source>
</reference>
<dbReference type="AlphaFoldDB" id="A0A5D0XIM8"/>
<evidence type="ECO:0000259" key="1">
    <source>
        <dbReference type="PROSITE" id="PS51186"/>
    </source>
</evidence>
<dbReference type="PANTHER" id="PTHR43441:SF10">
    <property type="entry name" value="ACETYLTRANSFERASE"/>
    <property type="match status" value="1"/>
</dbReference>
<evidence type="ECO:0000313" key="3">
    <source>
        <dbReference type="Proteomes" id="UP000323410"/>
    </source>
</evidence>
<dbReference type="Pfam" id="PF13302">
    <property type="entry name" value="Acetyltransf_3"/>
    <property type="match status" value="1"/>
</dbReference>
<dbReference type="InterPro" id="IPR016181">
    <property type="entry name" value="Acyl_CoA_acyltransferase"/>
</dbReference>
<comment type="caution">
    <text evidence="2">The sequence shown here is derived from an EMBL/GenBank/DDBJ whole genome shotgun (WGS) entry which is preliminary data.</text>
</comment>
<dbReference type="GO" id="GO:0005737">
    <property type="term" value="C:cytoplasm"/>
    <property type="evidence" value="ECO:0007669"/>
    <property type="project" value="TreeGrafter"/>
</dbReference>
<sequence length="182" mass="19902">MPWLRATPLHTVRLNLEPLEVRHAAEMAAVLSSPELYIFTGGEPPTEDLLDSRYRRQTIGHSPEGDAKWLNWIIYSRSTRTAVGYVQATLTVEGGALVADTAWLVTASAQHRGIATEAAGAMLAWLRAQGVISIRALIHPDHHASAHVAQRLGYVPTTITVDGESLWELPETSTPEPPTPTR</sequence>
<dbReference type="InterPro" id="IPR000182">
    <property type="entry name" value="GNAT_dom"/>
</dbReference>
<organism evidence="2 3">
    <name type="scientific">Arthrobacter echini</name>
    <dbReference type="NCBI Taxonomy" id="1529066"/>
    <lineage>
        <taxon>Bacteria</taxon>
        <taxon>Bacillati</taxon>
        <taxon>Actinomycetota</taxon>
        <taxon>Actinomycetes</taxon>
        <taxon>Micrococcales</taxon>
        <taxon>Micrococcaceae</taxon>
        <taxon>Arthrobacter</taxon>
    </lineage>
</organism>
<dbReference type="PANTHER" id="PTHR43441">
    <property type="entry name" value="RIBOSOMAL-PROTEIN-SERINE ACETYLTRANSFERASE"/>
    <property type="match status" value="1"/>
</dbReference>
<dbReference type="PROSITE" id="PS51186">
    <property type="entry name" value="GNAT"/>
    <property type="match status" value="1"/>
</dbReference>
<dbReference type="EMBL" id="VSLD01000013">
    <property type="protein sequence ID" value="TYC96315.1"/>
    <property type="molecule type" value="Genomic_DNA"/>
</dbReference>
<dbReference type="OrthoDB" id="4403558at2"/>
<accession>A0A5D0XIM8</accession>
<keyword evidence="2" id="KW-0808">Transferase</keyword>